<accession>A0A7J9JYG0</accession>
<sequence>MGAGQRKKEHRGSPNPSKHNYGIDPDGHNLHPFVCWSSSGYQQHIQREKAAQRFHIRGSRGTHGVTQICHHLMHFPLLILLPLFIHQVPKPSGHPYHLSLTPLLLCHSSLRLGAAGKRIPLEHRRQQAFLLCASSHALDLWPTACFLVLPHYGSSALQP</sequence>
<evidence type="ECO:0000313" key="2">
    <source>
        <dbReference type="EMBL" id="MBA0839225.1"/>
    </source>
</evidence>
<gene>
    <name evidence="2" type="ORF">Goarm_004977</name>
</gene>
<keyword evidence="3" id="KW-1185">Reference proteome</keyword>
<name>A0A7J9JYG0_9ROSI</name>
<evidence type="ECO:0000313" key="3">
    <source>
        <dbReference type="Proteomes" id="UP000593575"/>
    </source>
</evidence>
<feature type="compositionally biased region" description="Basic residues" evidence="1">
    <location>
        <begin position="1"/>
        <end position="10"/>
    </location>
</feature>
<dbReference type="EMBL" id="JABFAE010000010">
    <property type="protein sequence ID" value="MBA0839225.1"/>
    <property type="molecule type" value="Genomic_DNA"/>
</dbReference>
<dbReference type="Proteomes" id="UP000593575">
    <property type="component" value="Unassembled WGS sequence"/>
</dbReference>
<organism evidence="2 3">
    <name type="scientific">Gossypium armourianum</name>
    <dbReference type="NCBI Taxonomy" id="34283"/>
    <lineage>
        <taxon>Eukaryota</taxon>
        <taxon>Viridiplantae</taxon>
        <taxon>Streptophyta</taxon>
        <taxon>Embryophyta</taxon>
        <taxon>Tracheophyta</taxon>
        <taxon>Spermatophyta</taxon>
        <taxon>Magnoliopsida</taxon>
        <taxon>eudicotyledons</taxon>
        <taxon>Gunneridae</taxon>
        <taxon>Pentapetalae</taxon>
        <taxon>rosids</taxon>
        <taxon>malvids</taxon>
        <taxon>Malvales</taxon>
        <taxon>Malvaceae</taxon>
        <taxon>Malvoideae</taxon>
        <taxon>Gossypium</taxon>
    </lineage>
</organism>
<dbReference type="AlphaFoldDB" id="A0A7J9JYG0"/>
<reference evidence="2 3" key="1">
    <citation type="journal article" date="2019" name="Genome Biol. Evol.">
        <title>Insights into the evolution of the New World diploid cottons (Gossypium, subgenus Houzingenia) based on genome sequencing.</title>
        <authorList>
            <person name="Grover C.E."/>
            <person name="Arick M.A. 2nd"/>
            <person name="Thrash A."/>
            <person name="Conover J.L."/>
            <person name="Sanders W.S."/>
            <person name="Peterson D.G."/>
            <person name="Frelichowski J.E."/>
            <person name="Scheffler J.A."/>
            <person name="Scheffler B.E."/>
            <person name="Wendel J.F."/>
        </authorList>
    </citation>
    <scope>NUCLEOTIDE SEQUENCE [LARGE SCALE GENOMIC DNA]</scope>
    <source>
        <strain evidence="2">6</strain>
        <tissue evidence="2">Leaf</tissue>
    </source>
</reference>
<feature type="region of interest" description="Disordered" evidence="1">
    <location>
        <begin position="1"/>
        <end position="25"/>
    </location>
</feature>
<protein>
    <submittedName>
        <fullName evidence="2">Uncharacterized protein</fullName>
    </submittedName>
</protein>
<proteinExistence type="predicted"/>
<comment type="caution">
    <text evidence="2">The sequence shown here is derived from an EMBL/GenBank/DDBJ whole genome shotgun (WGS) entry which is preliminary data.</text>
</comment>
<evidence type="ECO:0000256" key="1">
    <source>
        <dbReference type="SAM" id="MobiDB-lite"/>
    </source>
</evidence>